<dbReference type="InterPro" id="IPR033749">
    <property type="entry name" value="Polyprenyl_synt_CS"/>
</dbReference>
<feature type="compositionally biased region" description="Gly residues" evidence="6">
    <location>
        <begin position="432"/>
        <end position="444"/>
    </location>
</feature>
<dbReference type="PANTHER" id="PTHR12001:SF85">
    <property type="entry name" value="SHORT CHAIN ISOPRENYL DIPHOSPHATE SYNTHASE"/>
    <property type="match status" value="1"/>
</dbReference>
<dbReference type="CDD" id="cd00685">
    <property type="entry name" value="Trans_IPPS_HT"/>
    <property type="match status" value="1"/>
</dbReference>
<feature type="compositionally biased region" description="Low complexity" evidence="6">
    <location>
        <begin position="561"/>
        <end position="577"/>
    </location>
</feature>
<dbReference type="GO" id="GO:0008299">
    <property type="term" value="P:isoprenoid biosynthetic process"/>
    <property type="evidence" value="ECO:0007669"/>
    <property type="project" value="InterPro"/>
</dbReference>
<comment type="caution">
    <text evidence="7">The sequence shown here is derived from an EMBL/GenBank/DDBJ whole genome shotgun (WGS) entry which is preliminary data.</text>
</comment>
<reference evidence="7" key="1">
    <citation type="journal article" date="2014" name="Int. J. Syst. Evol. Microbiol.">
        <title>Complete genome sequence of Corynebacterium casei LMG S-19264T (=DSM 44701T), isolated from a smear-ripened cheese.</title>
        <authorList>
            <consortium name="US DOE Joint Genome Institute (JGI-PGF)"/>
            <person name="Walter F."/>
            <person name="Albersmeier A."/>
            <person name="Kalinowski J."/>
            <person name="Ruckert C."/>
        </authorList>
    </citation>
    <scope>NUCLEOTIDE SEQUENCE</scope>
    <source>
        <strain evidence="7">JCM 4784</strain>
    </source>
</reference>
<dbReference type="Pfam" id="PF00348">
    <property type="entry name" value="polyprenyl_synt"/>
    <property type="match status" value="1"/>
</dbReference>
<dbReference type="AlphaFoldDB" id="A0A918ZXR5"/>
<evidence type="ECO:0008006" key="9">
    <source>
        <dbReference type="Google" id="ProtNLM"/>
    </source>
</evidence>
<keyword evidence="4" id="KW-0479">Metal-binding</keyword>
<keyword evidence="5" id="KW-0460">Magnesium</keyword>
<dbReference type="GO" id="GO:0046872">
    <property type="term" value="F:metal ion binding"/>
    <property type="evidence" value="ECO:0007669"/>
    <property type="project" value="UniProtKB-KW"/>
</dbReference>
<evidence type="ECO:0000313" key="8">
    <source>
        <dbReference type="Proteomes" id="UP000608024"/>
    </source>
</evidence>
<comment type="similarity">
    <text evidence="2">Belongs to the FPP/GGPP synthase family.</text>
</comment>
<accession>A0A918ZXR5</accession>
<evidence type="ECO:0000313" key="7">
    <source>
        <dbReference type="EMBL" id="GHE73438.1"/>
    </source>
</evidence>
<dbReference type="InterPro" id="IPR000092">
    <property type="entry name" value="Polyprenyl_synt"/>
</dbReference>
<dbReference type="PROSITE" id="PS00444">
    <property type="entry name" value="POLYPRENYL_SYNTHASE_2"/>
    <property type="match status" value="1"/>
</dbReference>
<dbReference type="SUPFAM" id="SSF48576">
    <property type="entry name" value="Terpenoid synthases"/>
    <property type="match status" value="1"/>
</dbReference>
<dbReference type="RefSeq" id="WP_308439036.1">
    <property type="nucleotide sequence ID" value="NZ_BNBT01000080.1"/>
</dbReference>
<dbReference type="GO" id="GO:0004659">
    <property type="term" value="F:prenyltransferase activity"/>
    <property type="evidence" value="ECO:0007669"/>
    <property type="project" value="InterPro"/>
</dbReference>
<name>A0A918ZXR5_9ACTN</name>
<organism evidence="7 8">
    <name type="scientific">Streptomyces longispororuber</name>
    <dbReference type="NCBI Taxonomy" id="68230"/>
    <lineage>
        <taxon>Bacteria</taxon>
        <taxon>Bacillati</taxon>
        <taxon>Actinomycetota</taxon>
        <taxon>Actinomycetes</taxon>
        <taxon>Kitasatosporales</taxon>
        <taxon>Streptomycetaceae</taxon>
        <taxon>Streptomyces</taxon>
    </lineage>
</organism>
<dbReference type="PANTHER" id="PTHR12001">
    <property type="entry name" value="GERANYLGERANYL PYROPHOSPHATE SYNTHASE"/>
    <property type="match status" value="1"/>
</dbReference>
<gene>
    <name evidence="7" type="ORF">GCM10018785_47000</name>
</gene>
<evidence type="ECO:0000256" key="4">
    <source>
        <dbReference type="ARBA" id="ARBA00022723"/>
    </source>
</evidence>
<evidence type="ECO:0000256" key="6">
    <source>
        <dbReference type="SAM" id="MobiDB-lite"/>
    </source>
</evidence>
<feature type="region of interest" description="Disordered" evidence="6">
    <location>
        <begin position="420"/>
        <end position="644"/>
    </location>
</feature>
<feature type="compositionally biased region" description="Polar residues" evidence="6">
    <location>
        <begin position="578"/>
        <end position="590"/>
    </location>
</feature>
<feature type="compositionally biased region" description="Gly residues" evidence="6">
    <location>
        <begin position="540"/>
        <end position="560"/>
    </location>
</feature>
<evidence type="ECO:0000256" key="5">
    <source>
        <dbReference type="ARBA" id="ARBA00022842"/>
    </source>
</evidence>
<dbReference type="PROSITE" id="PS00723">
    <property type="entry name" value="POLYPRENYL_SYNTHASE_1"/>
    <property type="match status" value="1"/>
</dbReference>
<dbReference type="EMBL" id="BNBT01000080">
    <property type="protein sequence ID" value="GHE73438.1"/>
    <property type="molecule type" value="Genomic_DNA"/>
</dbReference>
<dbReference type="Proteomes" id="UP000608024">
    <property type="component" value="Unassembled WGS sequence"/>
</dbReference>
<feature type="compositionally biased region" description="Low complexity" evidence="6">
    <location>
        <begin position="603"/>
        <end position="630"/>
    </location>
</feature>
<sequence length="644" mass="65632">MRPIHADDHPTTAPPRLVAVAEAPAADPSRIPAGDTGTEAATARWWHPASGELSAWGPREVREIDADVSGAVGRMLGHVLTERLHRARQTDPLFAQELAERVTRFTLRGGKRLRARLVWWAARACAGRDPAVAAAALRVGAALELLQTCALVHDDVMDRASLRRGRPALHADVAADHVARAGCERADRFGQSAAILAGDLALAWADDLVAQTPLPDGTAEVVRRLWSDMRTEMVAGQYLDVQGQITGARSLPRALRAACLKSAAYSVERPLALGAAVAGADGATLRRLGDAGRCVGLAFQLRDDLDDVFGDPRDTGKACGGDIREGKPTYLVAVARARAEAAGDLEALAVLERRLGDASLTASGLAQVREVLVATGEKPAEEAKAERLAARGLRHVDGARLTPEGATELRRLLLAVAGARPGTEGHGDSEGAHGGSGARGGTGAHGEEAAPTAEEAGPGHRPRAERTARTGEAVRGGHRAHAAQEARTGEPARDGRRSHGEEAARTGEGAGEGTSAMGGYGAGAGAGSGTGAGVSSSPGAGVGSGTHAGSGDGTGAGAPGYTGARGNSGARASSSVREGTSTPSNTSARASTGVRDGTGVRGSTSVRASSSTPSSTHTPSNTSPQNSTSPHHGTQPRAGEEAGR</sequence>
<keyword evidence="3" id="KW-0808">Transferase</keyword>
<dbReference type="SFLD" id="SFLDS00005">
    <property type="entry name" value="Isoprenoid_Synthase_Type_I"/>
    <property type="match status" value="1"/>
</dbReference>
<feature type="compositionally biased region" description="Gly residues" evidence="6">
    <location>
        <begin position="508"/>
        <end position="532"/>
    </location>
</feature>
<comment type="cofactor">
    <cofactor evidence="1">
        <name>Mg(2+)</name>
        <dbReference type="ChEBI" id="CHEBI:18420"/>
    </cofactor>
</comment>
<protein>
    <recommendedName>
        <fullName evidence="9">Geranylgeranyl pyrophosphate synthase</fullName>
    </recommendedName>
</protein>
<evidence type="ECO:0000256" key="1">
    <source>
        <dbReference type="ARBA" id="ARBA00001946"/>
    </source>
</evidence>
<evidence type="ECO:0000256" key="2">
    <source>
        <dbReference type="ARBA" id="ARBA00006706"/>
    </source>
</evidence>
<proteinExistence type="inferred from homology"/>
<evidence type="ECO:0000256" key="3">
    <source>
        <dbReference type="ARBA" id="ARBA00022679"/>
    </source>
</evidence>
<dbReference type="Gene3D" id="1.10.600.10">
    <property type="entry name" value="Farnesyl Diphosphate Synthase"/>
    <property type="match status" value="1"/>
</dbReference>
<feature type="compositionally biased region" description="Basic and acidic residues" evidence="6">
    <location>
        <begin position="482"/>
        <end position="505"/>
    </location>
</feature>
<keyword evidence="8" id="KW-1185">Reference proteome</keyword>
<reference evidence="7" key="2">
    <citation type="submission" date="2020-09" db="EMBL/GenBank/DDBJ databases">
        <authorList>
            <person name="Sun Q."/>
            <person name="Ohkuma M."/>
        </authorList>
    </citation>
    <scope>NUCLEOTIDE SEQUENCE</scope>
    <source>
        <strain evidence="7">JCM 4784</strain>
    </source>
</reference>
<dbReference type="InterPro" id="IPR008949">
    <property type="entry name" value="Isoprenoid_synthase_dom_sf"/>
</dbReference>